<reference evidence="2" key="2">
    <citation type="submission" date="2021-04" db="EMBL/GenBank/DDBJ databases">
        <authorList>
            <person name="Gilroy R."/>
        </authorList>
    </citation>
    <scope>NUCLEOTIDE SEQUENCE</scope>
    <source>
        <strain evidence="2">26628</strain>
    </source>
</reference>
<evidence type="ECO:0000256" key="1">
    <source>
        <dbReference type="SAM" id="MobiDB-lite"/>
    </source>
</evidence>
<accession>A0A9D1VU95</accession>
<dbReference type="AlphaFoldDB" id="A0A9D1VU95"/>
<evidence type="ECO:0000313" key="3">
    <source>
        <dbReference type="Proteomes" id="UP000824249"/>
    </source>
</evidence>
<feature type="region of interest" description="Disordered" evidence="1">
    <location>
        <begin position="167"/>
        <end position="186"/>
    </location>
</feature>
<organism evidence="2 3">
    <name type="scientific">Candidatus Borkfalkia faecigallinarum</name>
    <dbReference type="NCBI Taxonomy" id="2838509"/>
    <lineage>
        <taxon>Bacteria</taxon>
        <taxon>Bacillati</taxon>
        <taxon>Bacillota</taxon>
        <taxon>Clostridia</taxon>
        <taxon>Christensenellales</taxon>
        <taxon>Christensenellaceae</taxon>
        <taxon>Candidatus Borkfalkia</taxon>
    </lineage>
</organism>
<sequence>MKDYQAAMLLAYPRAEKLIENLGQLAEAKAYGSYSGREATEVCVARILSYLHARDCFAVLRDKVDEVLSQLTREERYLLEYKYFRRRKVLEGEFADMQCAFSARTYYRRQRRLEGKLNSLFLRGGADRAWFRALFSDIAYMRSLVEGVRRGDAMTDKRAHATLRVRGGNGAPAKRAPARAKEEDRSSVRCIG</sequence>
<protein>
    <submittedName>
        <fullName evidence="2">Uncharacterized protein</fullName>
    </submittedName>
</protein>
<name>A0A9D1VU95_9FIRM</name>
<gene>
    <name evidence="2" type="ORF">H9737_01980</name>
</gene>
<dbReference type="EMBL" id="DXFD01000033">
    <property type="protein sequence ID" value="HIX46442.1"/>
    <property type="molecule type" value="Genomic_DNA"/>
</dbReference>
<comment type="caution">
    <text evidence="2">The sequence shown here is derived from an EMBL/GenBank/DDBJ whole genome shotgun (WGS) entry which is preliminary data.</text>
</comment>
<dbReference type="Proteomes" id="UP000824249">
    <property type="component" value="Unassembled WGS sequence"/>
</dbReference>
<proteinExistence type="predicted"/>
<evidence type="ECO:0000313" key="2">
    <source>
        <dbReference type="EMBL" id="HIX46442.1"/>
    </source>
</evidence>
<reference evidence="2" key="1">
    <citation type="journal article" date="2021" name="PeerJ">
        <title>Extensive microbial diversity within the chicken gut microbiome revealed by metagenomics and culture.</title>
        <authorList>
            <person name="Gilroy R."/>
            <person name="Ravi A."/>
            <person name="Getino M."/>
            <person name="Pursley I."/>
            <person name="Horton D.L."/>
            <person name="Alikhan N.F."/>
            <person name="Baker D."/>
            <person name="Gharbi K."/>
            <person name="Hall N."/>
            <person name="Watson M."/>
            <person name="Adriaenssens E.M."/>
            <person name="Foster-Nyarko E."/>
            <person name="Jarju S."/>
            <person name="Secka A."/>
            <person name="Antonio M."/>
            <person name="Oren A."/>
            <person name="Chaudhuri R.R."/>
            <person name="La Ragione R."/>
            <person name="Hildebrand F."/>
            <person name="Pallen M.J."/>
        </authorList>
    </citation>
    <scope>NUCLEOTIDE SEQUENCE</scope>
    <source>
        <strain evidence="2">26628</strain>
    </source>
</reference>